<name>A0A078GFP0_BRANA</name>
<dbReference type="GO" id="GO:0006665">
    <property type="term" value="P:sphingolipid metabolic process"/>
    <property type="evidence" value="ECO:0000318"/>
    <property type="project" value="GO_Central"/>
</dbReference>
<dbReference type="Proteomes" id="UP000028999">
    <property type="component" value="Unassembled WGS sequence"/>
</dbReference>
<dbReference type="InterPro" id="IPR001206">
    <property type="entry name" value="Diacylglycerol_kinase_cat_dom"/>
</dbReference>
<dbReference type="PROSITE" id="PS50146">
    <property type="entry name" value="DAGK"/>
    <property type="match status" value="1"/>
</dbReference>
<sequence length="593" mass="66813">MFVQVTHRSTRKQGEFSGVGLDKRIQAATHPQRTNPHGLMSGWTRRGTVQVARVKPFDNSSANHNFILPAKGFEVLWGTGVTVNGIGVCKNVQITLQEVSFFYSRFYCSGHRSAKVSTPHLDKACRIDYRFATIQCYDTHRVSSGRITLCSGGGGATVVSSSSRLRDLVFVVNPQGANGRTAQEWNKLLPYLRSRLGGDCNVKSLTSGPSHAIDITREAIRDGADDVIAVGGDGTLHEVVNGFFWEGKPVGNLNSEAAHSAALGLLRSVVSYGFLRFIRKNDPREAVERIAKGIRSRVDVGVINQDSHYFINVADVHLSAKAGFYASKYKKFGNLCYVIGALQAFMGHHNRDMRIKVNNHLRKKFSYSPIGETRFEDRHRSIIFVFYYCKPYSCSLNQELKNAEVEISAARVLRVVIPKQDPTVYAFQELLCCRFNWQQQFRRRYPDEFLDIAKNKAKGEYQMDYVPTPRVTEAAKSNDRKSLYRALDKKLYLLVFGKPFEATSDKPVWHFPEKVYDSEPTLRKCAESALKSALGDLTHTSSERKGFYFKCSVVAASKYNISSNCEDLVWVTKDELLEFFPGQADFFNKMIIS</sequence>
<evidence type="ECO:0000259" key="1">
    <source>
        <dbReference type="PROSITE" id="PS50146"/>
    </source>
</evidence>
<accession>A0A078GFP0</accession>
<dbReference type="STRING" id="3708.A0A078GFP0"/>
<protein>
    <submittedName>
        <fullName evidence="2">BnaC04g49760D protein</fullName>
    </submittedName>
</protein>
<dbReference type="InterPro" id="IPR050187">
    <property type="entry name" value="Lipid_Phosphate_FormReg"/>
</dbReference>
<dbReference type="PaxDb" id="3708-A0A078GFP0"/>
<dbReference type="SUPFAM" id="SSF111331">
    <property type="entry name" value="NAD kinase/diacylglycerol kinase-like"/>
    <property type="match status" value="1"/>
</dbReference>
<dbReference type="PANTHER" id="PTHR12358:SF114">
    <property type="entry name" value="DAGKC DOMAIN-CONTAINING PROTEIN"/>
    <property type="match status" value="1"/>
</dbReference>
<dbReference type="PANTHER" id="PTHR12358">
    <property type="entry name" value="SPHINGOSINE KINASE"/>
    <property type="match status" value="1"/>
</dbReference>
<proteinExistence type="predicted"/>
<dbReference type="EMBL" id="LK032143">
    <property type="protein sequence ID" value="CDY23448.1"/>
    <property type="molecule type" value="Genomic_DNA"/>
</dbReference>
<keyword evidence="3" id="KW-1185">Reference proteome</keyword>
<feature type="domain" description="DAGKc" evidence="1">
    <location>
        <begin position="163"/>
        <end position="307"/>
    </location>
</feature>
<dbReference type="GO" id="GO:0016301">
    <property type="term" value="F:kinase activity"/>
    <property type="evidence" value="ECO:0007669"/>
    <property type="project" value="InterPro"/>
</dbReference>
<dbReference type="Gene3D" id="3.90.79.10">
    <property type="entry name" value="Nucleoside Triphosphate Pyrophosphohydrolase"/>
    <property type="match status" value="1"/>
</dbReference>
<organism evidence="2 3">
    <name type="scientific">Brassica napus</name>
    <name type="common">Rape</name>
    <dbReference type="NCBI Taxonomy" id="3708"/>
    <lineage>
        <taxon>Eukaryota</taxon>
        <taxon>Viridiplantae</taxon>
        <taxon>Streptophyta</taxon>
        <taxon>Embryophyta</taxon>
        <taxon>Tracheophyta</taxon>
        <taxon>Spermatophyta</taxon>
        <taxon>Magnoliopsida</taxon>
        <taxon>eudicotyledons</taxon>
        <taxon>Gunneridae</taxon>
        <taxon>Pentapetalae</taxon>
        <taxon>rosids</taxon>
        <taxon>malvids</taxon>
        <taxon>Brassicales</taxon>
        <taxon>Brassicaceae</taxon>
        <taxon>Brassiceae</taxon>
        <taxon>Brassica</taxon>
    </lineage>
</organism>
<reference evidence="2 3" key="1">
    <citation type="journal article" date="2014" name="Science">
        <title>Plant genetics. Early allopolyploid evolution in the post-Neolithic Brassica napus oilseed genome.</title>
        <authorList>
            <person name="Chalhoub B."/>
            <person name="Denoeud F."/>
            <person name="Liu S."/>
            <person name="Parkin I.A."/>
            <person name="Tang H."/>
            <person name="Wang X."/>
            <person name="Chiquet J."/>
            <person name="Belcram H."/>
            <person name="Tong C."/>
            <person name="Samans B."/>
            <person name="Correa M."/>
            <person name="Da Silva C."/>
            <person name="Just J."/>
            <person name="Falentin C."/>
            <person name="Koh C.S."/>
            <person name="Le Clainche I."/>
            <person name="Bernard M."/>
            <person name="Bento P."/>
            <person name="Noel B."/>
            <person name="Labadie K."/>
            <person name="Alberti A."/>
            <person name="Charles M."/>
            <person name="Arnaud D."/>
            <person name="Guo H."/>
            <person name="Daviaud C."/>
            <person name="Alamery S."/>
            <person name="Jabbari K."/>
            <person name="Zhao M."/>
            <person name="Edger P.P."/>
            <person name="Chelaifa H."/>
            <person name="Tack D."/>
            <person name="Lassalle G."/>
            <person name="Mestiri I."/>
            <person name="Schnel N."/>
            <person name="Le Paslier M.C."/>
            <person name="Fan G."/>
            <person name="Renault V."/>
            <person name="Bayer P.E."/>
            <person name="Golicz A.A."/>
            <person name="Manoli S."/>
            <person name="Lee T.H."/>
            <person name="Thi V.H."/>
            <person name="Chalabi S."/>
            <person name="Hu Q."/>
            <person name="Fan C."/>
            <person name="Tollenaere R."/>
            <person name="Lu Y."/>
            <person name="Battail C."/>
            <person name="Shen J."/>
            <person name="Sidebottom C.H."/>
            <person name="Wang X."/>
            <person name="Canaguier A."/>
            <person name="Chauveau A."/>
            <person name="Berard A."/>
            <person name="Deniot G."/>
            <person name="Guan M."/>
            <person name="Liu Z."/>
            <person name="Sun F."/>
            <person name="Lim Y.P."/>
            <person name="Lyons E."/>
            <person name="Town C.D."/>
            <person name="Bancroft I."/>
            <person name="Wang X."/>
            <person name="Meng J."/>
            <person name="Ma J."/>
            <person name="Pires J.C."/>
            <person name="King G.J."/>
            <person name="Brunel D."/>
            <person name="Delourme R."/>
            <person name="Renard M."/>
            <person name="Aury J.M."/>
            <person name="Adams K.L."/>
            <person name="Batley J."/>
            <person name="Snowdon R.J."/>
            <person name="Tost J."/>
            <person name="Edwards D."/>
            <person name="Zhou Y."/>
            <person name="Hua W."/>
            <person name="Sharpe A.G."/>
            <person name="Paterson A.H."/>
            <person name="Guan C."/>
            <person name="Wincker P."/>
        </authorList>
    </citation>
    <scope>NUCLEOTIDE SEQUENCE [LARGE SCALE GENOMIC DNA]</scope>
    <source>
        <strain evidence="3">cv. Darmor-bzh</strain>
    </source>
</reference>
<dbReference type="InterPro" id="IPR017438">
    <property type="entry name" value="ATP-NAD_kinase_N"/>
</dbReference>
<dbReference type="AlphaFoldDB" id="A0A078GFP0"/>
<dbReference type="GO" id="GO:0016020">
    <property type="term" value="C:membrane"/>
    <property type="evidence" value="ECO:0007669"/>
    <property type="project" value="GOC"/>
</dbReference>
<evidence type="ECO:0000313" key="2">
    <source>
        <dbReference type="EMBL" id="CDY23448.1"/>
    </source>
</evidence>
<evidence type="ECO:0000313" key="3">
    <source>
        <dbReference type="Proteomes" id="UP000028999"/>
    </source>
</evidence>
<dbReference type="Gene3D" id="3.40.50.10330">
    <property type="entry name" value="Probable inorganic polyphosphate/atp-NAD kinase, domain 1"/>
    <property type="match status" value="1"/>
</dbReference>
<dbReference type="Pfam" id="PF00781">
    <property type="entry name" value="DAGK_cat"/>
    <property type="match status" value="1"/>
</dbReference>
<dbReference type="Gramene" id="CDY23448">
    <property type="protein sequence ID" value="CDY23448"/>
    <property type="gene ID" value="GSBRNA2T00022066001"/>
</dbReference>
<gene>
    <name evidence="2" type="primary">BnaC04g49760D</name>
    <name evidence="2" type="ORF">GSBRNA2T00022066001</name>
</gene>
<dbReference type="InterPro" id="IPR016064">
    <property type="entry name" value="NAD/diacylglycerol_kinase_sf"/>
</dbReference>